<comment type="caution">
    <text evidence="2">The sequence shown here is derived from an EMBL/GenBank/DDBJ whole genome shotgun (WGS) entry which is preliminary data.</text>
</comment>
<proteinExistence type="predicted"/>
<organism evidence="2">
    <name type="scientific">marine sediment metagenome</name>
    <dbReference type="NCBI Taxonomy" id="412755"/>
    <lineage>
        <taxon>unclassified sequences</taxon>
        <taxon>metagenomes</taxon>
        <taxon>ecological metagenomes</taxon>
    </lineage>
</organism>
<evidence type="ECO:0000256" key="1">
    <source>
        <dbReference type="SAM" id="MobiDB-lite"/>
    </source>
</evidence>
<name>X0WSE2_9ZZZZ</name>
<feature type="non-terminal residue" evidence="2">
    <location>
        <position position="237"/>
    </location>
</feature>
<protein>
    <submittedName>
        <fullName evidence="2">Uncharacterized protein</fullName>
    </submittedName>
</protein>
<sequence>MAPLPDITRTATEAQMMQGSANVKIDSKLNDVEHALRNIGTYMLGIAKDVYPETDVDEMAMFVGGADGRAINQLQAGDEAQAALEGGRPDEAKAIADTASLYGEAVITPTDEIFVGVYEVMVEHSTTDAVNPRVKADKYRNVMQLLAEMQPLLQQSGINVDMGRMTRLWLESENVPGVDAILGGAQPAAPPLDAAGAAGPPAGGGQPDLQALLGGLAGGGGQPPAGPPLDAISPDNS</sequence>
<dbReference type="EMBL" id="BARS01035154">
    <property type="protein sequence ID" value="GAG15621.1"/>
    <property type="molecule type" value="Genomic_DNA"/>
</dbReference>
<feature type="region of interest" description="Disordered" evidence="1">
    <location>
        <begin position="192"/>
        <end position="237"/>
    </location>
</feature>
<gene>
    <name evidence="2" type="ORF">S01H1_54204</name>
</gene>
<dbReference type="AlphaFoldDB" id="X0WSE2"/>
<accession>X0WSE2</accession>
<reference evidence="2" key="1">
    <citation type="journal article" date="2014" name="Front. Microbiol.">
        <title>High frequency of phylogenetically diverse reductive dehalogenase-homologous genes in deep subseafloor sedimentary metagenomes.</title>
        <authorList>
            <person name="Kawai M."/>
            <person name="Futagami T."/>
            <person name="Toyoda A."/>
            <person name="Takaki Y."/>
            <person name="Nishi S."/>
            <person name="Hori S."/>
            <person name="Arai W."/>
            <person name="Tsubouchi T."/>
            <person name="Morono Y."/>
            <person name="Uchiyama I."/>
            <person name="Ito T."/>
            <person name="Fujiyama A."/>
            <person name="Inagaki F."/>
            <person name="Takami H."/>
        </authorList>
    </citation>
    <scope>NUCLEOTIDE SEQUENCE</scope>
    <source>
        <strain evidence="2">Expedition CK06-06</strain>
    </source>
</reference>
<evidence type="ECO:0000313" key="2">
    <source>
        <dbReference type="EMBL" id="GAG15621.1"/>
    </source>
</evidence>